<proteinExistence type="predicted"/>
<gene>
    <name evidence="1" type="ORF">NTJ_12024</name>
</gene>
<dbReference type="EMBL" id="AP028918">
    <property type="protein sequence ID" value="BES99207.1"/>
    <property type="molecule type" value="Genomic_DNA"/>
</dbReference>
<protein>
    <submittedName>
        <fullName evidence="1">Uncharacterized protein</fullName>
    </submittedName>
</protein>
<dbReference type="Proteomes" id="UP001307889">
    <property type="component" value="Chromosome 10"/>
</dbReference>
<evidence type="ECO:0000313" key="2">
    <source>
        <dbReference type="Proteomes" id="UP001307889"/>
    </source>
</evidence>
<evidence type="ECO:0000313" key="1">
    <source>
        <dbReference type="EMBL" id="BES99207.1"/>
    </source>
</evidence>
<organism evidence="1 2">
    <name type="scientific">Nesidiocoris tenuis</name>
    <dbReference type="NCBI Taxonomy" id="355587"/>
    <lineage>
        <taxon>Eukaryota</taxon>
        <taxon>Metazoa</taxon>
        <taxon>Ecdysozoa</taxon>
        <taxon>Arthropoda</taxon>
        <taxon>Hexapoda</taxon>
        <taxon>Insecta</taxon>
        <taxon>Pterygota</taxon>
        <taxon>Neoptera</taxon>
        <taxon>Paraneoptera</taxon>
        <taxon>Hemiptera</taxon>
        <taxon>Heteroptera</taxon>
        <taxon>Panheteroptera</taxon>
        <taxon>Cimicomorpha</taxon>
        <taxon>Miridae</taxon>
        <taxon>Dicyphina</taxon>
        <taxon>Nesidiocoris</taxon>
    </lineage>
</organism>
<sequence>MVLRKGGGFHWINSQWERNSLSCMSEKSEGACSGRGSDAGDVTALEGDPLAVKLGGDTRRGKFPDEGKP</sequence>
<accession>A0ABN7B467</accession>
<keyword evidence="2" id="KW-1185">Reference proteome</keyword>
<name>A0ABN7B467_9HEMI</name>
<reference evidence="1 2" key="1">
    <citation type="submission" date="2023-09" db="EMBL/GenBank/DDBJ databases">
        <title>Nesidiocoris tenuis whole genome shotgun sequence.</title>
        <authorList>
            <person name="Shibata T."/>
            <person name="Shimoda M."/>
            <person name="Kobayashi T."/>
            <person name="Uehara T."/>
        </authorList>
    </citation>
    <scope>NUCLEOTIDE SEQUENCE [LARGE SCALE GENOMIC DNA]</scope>
    <source>
        <strain evidence="1 2">Japan</strain>
    </source>
</reference>